<keyword evidence="10" id="KW-0969">Cilium</keyword>
<protein>
    <recommendedName>
        <fullName evidence="3 5">Flagellar hook protein FlgE</fullName>
    </recommendedName>
</protein>
<feature type="domain" description="Flagellar hook protein FlgE D2" evidence="8">
    <location>
        <begin position="162"/>
        <end position="339"/>
    </location>
</feature>
<comment type="caution">
    <text evidence="10">The sequence shown here is derived from an EMBL/GenBank/DDBJ whole genome shotgun (WGS) entry which is preliminary data.</text>
</comment>
<dbReference type="PANTHER" id="PTHR30435">
    <property type="entry name" value="FLAGELLAR PROTEIN"/>
    <property type="match status" value="1"/>
</dbReference>
<dbReference type="RefSeq" id="WP_198109467.1">
    <property type="nucleotide sequence ID" value="NZ_JAEDAK010000002.1"/>
</dbReference>
<dbReference type="GO" id="GO:0071978">
    <property type="term" value="P:bacterial-type flagellum-dependent swarming motility"/>
    <property type="evidence" value="ECO:0007669"/>
    <property type="project" value="TreeGrafter"/>
</dbReference>
<comment type="function">
    <text evidence="5">A flexible structure which links the flagellar filament to the drive apparatus in the basal body.</text>
</comment>
<dbReference type="InterPro" id="IPR001444">
    <property type="entry name" value="Flag_bb_rod_N"/>
</dbReference>
<dbReference type="Proteomes" id="UP000613266">
    <property type="component" value="Unassembled WGS sequence"/>
</dbReference>
<comment type="subcellular location">
    <subcellularLocation>
        <location evidence="1 5">Bacterial flagellum basal body</location>
    </subcellularLocation>
</comment>
<keyword evidence="11" id="KW-1185">Reference proteome</keyword>
<evidence type="ECO:0000259" key="9">
    <source>
        <dbReference type="Pfam" id="PF22692"/>
    </source>
</evidence>
<feature type="domain" description="Flagellar hook protein FlgE/F/G-like D1" evidence="9">
    <location>
        <begin position="83"/>
        <end position="137"/>
    </location>
</feature>
<dbReference type="InterPro" id="IPR037058">
    <property type="entry name" value="Falgellar_hook_FlgE_sf"/>
</dbReference>
<dbReference type="AlphaFoldDB" id="A0A931IZD7"/>
<evidence type="ECO:0000313" key="10">
    <source>
        <dbReference type="EMBL" id="MBH9575843.1"/>
    </source>
</evidence>
<keyword evidence="4 5" id="KW-0975">Bacterial flagellum</keyword>
<evidence type="ECO:0000313" key="11">
    <source>
        <dbReference type="Proteomes" id="UP000613266"/>
    </source>
</evidence>
<dbReference type="Pfam" id="PF22692">
    <property type="entry name" value="LlgE_F_G_D1"/>
    <property type="match status" value="1"/>
</dbReference>
<dbReference type="InterPro" id="IPR020013">
    <property type="entry name" value="Flagellar_FlgE/F/G"/>
</dbReference>
<dbReference type="Pfam" id="PF06429">
    <property type="entry name" value="Flg_bbr_C"/>
    <property type="match status" value="1"/>
</dbReference>
<evidence type="ECO:0000256" key="4">
    <source>
        <dbReference type="ARBA" id="ARBA00023143"/>
    </source>
</evidence>
<name>A0A931IZD7_9BURK</name>
<dbReference type="EMBL" id="JAEDAK010000002">
    <property type="protein sequence ID" value="MBH9575843.1"/>
    <property type="molecule type" value="Genomic_DNA"/>
</dbReference>
<feature type="domain" description="Flagellar basal-body/hook protein C-terminal" evidence="7">
    <location>
        <begin position="412"/>
        <end position="457"/>
    </location>
</feature>
<gene>
    <name evidence="10" type="primary">flgE</name>
    <name evidence="10" type="ORF">I7X39_02890</name>
</gene>
<dbReference type="InterPro" id="IPR037925">
    <property type="entry name" value="FlgE/F/G-like"/>
</dbReference>
<dbReference type="SUPFAM" id="SSF117143">
    <property type="entry name" value="Flagellar hook protein flgE"/>
    <property type="match status" value="1"/>
</dbReference>
<dbReference type="Gene3D" id="2.60.98.20">
    <property type="entry name" value="Flagellar hook protein FlgE"/>
    <property type="match status" value="1"/>
</dbReference>
<reference evidence="10" key="1">
    <citation type="submission" date="2020-12" db="EMBL/GenBank/DDBJ databases">
        <title>The genome sequence of Inhella sp. 1Y17.</title>
        <authorList>
            <person name="Liu Y."/>
        </authorList>
    </citation>
    <scope>NUCLEOTIDE SEQUENCE</scope>
    <source>
        <strain evidence="10">1Y17</strain>
    </source>
</reference>
<evidence type="ECO:0000256" key="1">
    <source>
        <dbReference type="ARBA" id="ARBA00004117"/>
    </source>
</evidence>
<dbReference type="PANTHER" id="PTHR30435:SF1">
    <property type="entry name" value="FLAGELLAR HOOK PROTEIN FLGE"/>
    <property type="match status" value="1"/>
</dbReference>
<evidence type="ECO:0000259" key="7">
    <source>
        <dbReference type="Pfam" id="PF06429"/>
    </source>
</evidence>
<dbReference type="NCBIfam" id="NF004238">
    <property type="entry name" value="PRK05682.1-1"/>
    <property type="match status" value="1"/>
</dbReference>
<dbReference type="InterPro" id="IPR053967">
    <property type="entry name" value="LlgE_F_G-like_D1"/>
</dbReference>
<dbReference type="Pfam" id="PF07559">
    <property type="entry name" value="FlgE_D2"/>
    <property type="match status" value="1"/>
</dbReference>
<feature type="domain" description="Flagellar basal body rod protein N-terminal" evidence="6">
    <location>
        <begin position="6"/>
        <end position="33"/>
    </location>
</feature>
<evidence type="ECO:0000259" key="8">
    <source>
        <dbReference type="Pfam" id="PF07559"/>
    </source>
</evidence>
<dbReference type="Pfam" id="PF00460">
    <property type="entry name" value="Flg_bb_rod"/>
    <property type="match status" value="1"/>
</dbReference>
<dbReference type="GO" id="GO:0009424">
    <property type="term" value="C:bacterial-type flagellum hook"/>
    <property type="evidence" value="ECO:0007669"/>
    <property type="project" value="TreeGrafter"/>
</dbReference>
<accession>A0A931IZD7</accession>
<dbReference type="PROSITE" id="PS00588">
    <property type="entry name" value="FLAGELLA_BB_ROD"/>
    <property type="match status" value="1"/>
</dbReference>
<dbReference type="NCBIfam" id="TIGR03506">
    <property type="entry name" value="FlgEFG_subfam"/>
    <property type="match status" value="1"/>
</dbReference>
<evidence type="ECO:0000259" key="6">
    <source>
        <dbReference type="Pfam" id="PF00460"/>
    </source>
</evidence>
<dbReference type="InterPro" id="IPR019776">
    <property type="entry name" value="Flagellar_basal_body_rod_CS"/>
</dbReference>
<dbReference type="GO" id="GO:0009425">
    <property type="term" value="C:bacterial-type flagellum basal body"/>
    <property type="evidence" value="ECO:0007669"/>
    <property type="project" value="UniProtKB-SubCell"/>
</dbReference>
<dbReference type="GO" id="GO:0005829">
    <property type="term" value="C:cytosol"/>
    <property type="evidence" value="ECO:0007669"/>
    <property type="project" value="TreeGrafter"/>
</dbReference>
<keyword evidence="10" id="KW-0966">Cell projection</keyword>
<evidence type="ECO:0000256" key="2">
    <source>
        <dbReference type="ARBA" id="ARBA00009677"/>
    </source>
</evidence>
<proteinExistence type="inferred from homology"/>
<comment type="similarity">
    <text evidence="2 5">Belongs to the flagella basal body rod proteins family.</text>
</comment>
<evidence type="ECO:0000256" key="5">
    <source>
        <dbReference type="RuleBase" id="RU362116"/>
    </source>
</evidence>
<keyword evidence="10" id="KW-0282">Flagellum</keyword>
<evidence type="ECO:0000256" key="3">
    <source>
        <dbReference type="ARBA" id="ARBA00019015"/>
    </source>
</evidence>
<dbReference type="InterPro" id="IPR011491">
    <property type="entry name" value="FlgE_D2"/>
</dbReference>
<organism evidence="10 11">
    <name type="scientific">Inhella proteolytica</name>
    <dbReference type="NCBI Taxonomy" id="2795029"/>
    <lineage>
        <taxon>Bacteria</taxon>
        <taxon>Pseudomonadati</taxon>
        <taxon>Pseudomonadota</taxon>
        <taxon>Betaproteobacteria</taxon>
        <taxon>Burkholderiales</taxon>
        <taxon>Sphaerotilaceae</taxon>
        <taxon>Inhella</taxon>
    </lineage>
</organism>
<sequence>MGFQQGLSGLNAASKNLDVIGNNVANASTVGFKASRAEFSDVYAAALSGAGVNNVGIGVGLSAVAQQFTQGNITTTENPLDLAINGQGFFQVSDGVNPRLYTRNGQFKVNREGFIVNNDQLRLVGYPADGTGVIQPGIAQPLQLPTSGIEANQTTEVKLELNLDSRLPKTGTGAGIILNDATTYNNATSLSVFNAKGEEIAVTMYFQKGDPVADPVTGLLDNDQWHIYVTADGRAVTTTDADAAITPDANGNPDLPWTTVVFPRNGGLPRIPDPTASPPVLLNLRIPDQVDPNPPNQILKLGIADFTNDNAATPVAINLLSLTENGSAFSVTDVFQDGYSPGQLSGILIEGNGIVTARYSNGQTKPAGQVELANFRNVQGLQPMGGNVWASTFASGDAILGVPGVGNFGALQAGALEDSNTDLTIELVNMITAQRVYQANAQTIRTQDQVLQTITNLR</sequence>
<dbReference type="InterPro" id="IPR010930">
    <property type="entry name" value="Flg_bb/hook_C_dom"/>
</dbReference>